<keyword evidence="2" id="KW-1185">Reference proteome</keyword>
<evidence type="ECO:0008006" key="3">
    <source>
        <dbReference type="Google" id="ProtNLM"/>
    </source>
</evidence>
<evidence type="ECO:0000313" key="1">
    <source>
        <dbReference type="EMBL" id="GBN47494.1"/>
    </source>
</evidence>
<accession>A0A4Y2P7W0</accession>
<dbReference type="OrthoDB" id="6514649at2759"/>
<proteinExistence type="predicted"/>
<protein>
    <recommendedName>
        <fullName evidence="3">RNase H type-1 domain-containing protein</fullName>
    </recommendedName>
</protein>
<dbReference type="Proteomes" id="UP000499080">
    <property type="component" value="Unassembled WGS sequence"/>
</dbReference>
<dbReference type="EMBL" id="BGPR01010688">
    <property type="protein sequence ID" value="GBN47494.1"/>
    <property type="molecule type" value="Genomic_DNA"/>
</dbReference>
<gene>
    <name evidence="1" type="ORF">AVEN_8381_1</name>
</gene>
<sequence>MVASGAGVWYLNPTIRIGRKLSFVQRGFLLAITGAYRTTPTAALQVILGTPLLQLQLQLDARITELYRLRKKIYDIPHLSPEVLEHRVIGWTANPSKRLLPRQISLDGGGSNNVGTRFYTDGSKSPNGVGAAFCVMQENNTTHQWSAKLMKDTVL</sequence>
<dbReference type="AlphaFoldDB" id="A0A4Y2P7W0"/>
<organism evidence="1 2">
    <name type="scientific">Araneus ventricosus</name>
    <name type="common">Orbweaver spider</name>
    <name type="synonym">Epeira ventricosa</name>
    <dbReference type="NCBI Taxonomy" id="182803"/>
    <lineage>
        <taxon>Eukaryota</taxon>
        <taxon>Metazoa</taxon>
        <taxon>Ecdysozoa</taxon>
        <taxon>Arthropoda</taxon>
        <taxon>Chelicerata</taxon>
        <taxon>Arachnida</taxon>
        <taxon>Araneae</taxon>
        <taxon>Araneomorphae</taxon>
        <taxon>Entelegynae</taxon>
        <taxon>Araneoidea</taxon>
        <taxon>Araneidae</taxon>
        <taxon>Araneus</taxon>
    </lineage>
</organism>
<reference evidence="1 2" key="1">
    <citation type="journal article" date="2019" name="Sci. Rep.">
        <title>Orb-weaving spider Araneus ventricosus genome elucidates the spidroin gene catalogue.</title>
        <authorList>
            <person name="Kono N."/>
            <person name="Nakamura H."/>
            <person name="Ohtoshi R."/>
            <person name="Moran D.A.P."/>
            <person name="Shinohara A."/>
            <person name="Yoshida Y."/>
            <person name="Fujiwara M."/>
            <person name="Mori M."/>
            <person name="Tomita M."/>
            <person name="Arakawa K."/>
        </authorList>
    </citation>
    <scope>NUCLEOTIDE SEQUENCE [LARGE SCALE GENOMIC DNA]</scope>
</reference>
<comment type="caution">
    <text evidence="1">The sequence shown here is derived from an EMBL/GenBank/DDBJ whole genome shotgun (WGS) entry which is preliminary data.</text>
</comment>
<evidence type="ECO:0000313" key="2">
    <source>
        <dbReference type="Proteomes" id="UP000499080"/>
    </source>
</evidence>
<name>A0A4Y2P7W0_ARAVE</name>